<evidence type="ECO:0000313" key="1">
    <source>
        <dbReference type="EMBL" id="ANE52362.1"/>
    </source>
</evidence>
<name>A0A172TZF1_9BACT</name>
<dbReference type="RefSeq" id="WP_066406741.1">
    <property type="nucleotide sequence ID" value="NZ_CP011390.1"/>
</dbReference>
<reference evidence="1 2" key="2">
    <citation type="journal article" date="2016" name="Int. J. Syst. Evol. Microbiol.">
        <title>Flavisolibacter tropicus sp. nov., isolated from tropical soil.</title>
        <authorList>
            <person name="Lee J.J."/>
            <person name="Kang M.S."/>
            <person name="Kim G.S."/>
            <person name="Lee C.S."/>
            <person name="Lim S."/>
            <person name="Lee J."/>
            <person name="Roh S.H."/>
            <person name="Kang H."/>
            <person name="Ha J.M."/>
            <person name="Bae S."/>
            <person name="Jung H.Y."/>
            <person name="Kim M.K."/>
        </authorList>
    </citation>
    <scope>NUCLEOTIDE SEQUENCE [LARGE SCALE GENOMIC DNA]</scope>
    <source>
        <strain evidence="1 2">LCS9</strain>
    </source>
</reference>
<dbReference type="AlphaFoldDB" id="A0A172TZF1"/>
<accession>A0A172TZF1</accession>
<sequence length="157" mass="18621">MKAASIADIKKELKEKTASELIELSLRLARFKKDNKELLSYLLFEQHDWPAYVQSIKEEMDEAFEEINTGSLFWIKKSLRKILRLTNKHIRYMGEKEGEVELLLYFVTQIKEFKIPIKKSTQLQNLYQSQVKKIEAAIATLHEDLQHDYYRQLEAVQ</sequence>
<dbReference type="STRING" id="1492898.SY85_19620"/>
<keyword evidence="2" id="KW-1185">Reference proteome</keyword>
<dbReference type="KEGG" id="fla:SY85_19620"/>
<proteinExistence type="predicted"/>
<evidence type="ECO:0000313" key="2">
    <source>
        <dbReference type="Proteomes" id="UP000077177"/>
    </source>
</evidence>
<reference evidence="2" key="1">
    <citation type="submission" date="2015-01" db="EMBL/GenBank/DDBJ databases">
        <title>Flavisolibacter sp./LCS9/ whole genome sequencing.</title>
        <authorList>
            <person name="Kim M.K."/>
            <person name="Srinivasan S."/>
            <person name="Lee J.-J."/>
        </authorList>
    </citation>
    <scope>NUCLEOTIDE SEQUENCE [LARGE SCALE GENOMIC DNA]</scope>
    <source>
        <strain evidence="2">LCS9</strain>
    </source>
</reference>
<protein>
    <submittedName>
        <fullName evidence="1">Uncharacterized protein</fullName>
    </submittedName>
</protein>
<gene>
    <name evidence="1" type="ORF">SY85_19620</name>
</gene>
<dbReference type="OrthoDB" id="978748at2"/>
<organism evidence="1 2">
    <name type="scientific">Flavisolibacter tropicus</name>
    <dbReference type="NCBI Taxonomy" id="1492898"/>
    <lineage>
        <taxon>Bacteria</taxon>
        <taxon>Pseudomonadati</taxon>
        <taxon>Bacteroidota</taxon>
        <taxon>Chitinophagia</taxon>
        <taxon>Chitinophagales</taxon>
        <taxon>Chitinophagaceae</taxon>
        <taxon>Flavisolibacter</taxon>
    </lineage>
</organism>
<dbReference type="EMBL" id="CP011390">
    <property type="protein sequence ID" value="ANE52362.1"/>
    <property type="molecule type" value="Genomic_DNA"/>
</dbReference>
<dbReference type="Proteomes" id="UP000077177">
    <property type="component" value="Chromosome"/>
</dbReference>